<keyword evidence="6" id="KW-1185">Reference proteome</keyword>
<reference evidence="5" key="1">
    <citation type="journal article" date="2020" name="Stud. Mycol.">
        <title>101 Dothideomycetes genomes: a test case for predicting lifestyles and emergence of pathogens.</title>
        <authorList>
            <person name="Haridas S."/>
            <person name="Albert R."/>
            <person name="Binder M."/>
            <person name="Bloem J."/>
            <person name="Labutti K."/>
            <person name="Salamov A."/>
            <person name="Andreopoulos B."/>
            <person name="Baker S."/>
            <person name="Barry K."/>
            <person name="Bills G."/>
            <person name="Bluhm B."/>
            <person name="Cannon C."/>
            <person name="Castanera R."/>
            <person name="Culley D."/>
            <person name="Daum C."/>
            <person name="Ezra D."/>
            <person name="Gonzalez J."/>
            <person name="Henrissat B."/>
            <person name="Kuo A."/>
            <person name="Liang C."/>
            <person name="Lipzen A."/>
            <person name="Lutzoni F."/>
            <person name="Magnuson J."/>
            <person name="Mondo S."/>
            <person name="Nolan M."/>
            <person name="Ohm R."/>
            <person name="Pangilinan J."/>
            <person name="Park H.-J."/>
            <person name="Ramirez L."/>
            <person name="Alfaro M."/>
            <person name="Sun H."/>
            <person name="Tritt A."/>
            <person name="Yoshinaga Y."/>
            <person name="Zwiers L.-H."/>
            <person name="Turgeon B."/>
            <person name="Goodwin S."/>
            <person name="Spatafora J."/>
            <person name="Crous P."/>
            <person name="Grigoriev I."/>
        </authorList>
    </citation>
    <scope>NUCLEOTIDE SEQUENCE</scope>
    <source>
        <strain evidence="5">CBS 262.69</strain>
    </source>
</reference>
<evidence type="ECO:0000313" key="6">
    <source>
        <dbReference type="Proteomes" id="UP000799640"/>
    </source>
</evidence>
<dbReference type="SUPFAM" id="SSF48452">
    <property type="entry name" value="TPR-like"/>
    <property type="match status" value="1"/>
</dbReference>
<evidence type="ECO:0000256" key="3">
    <source>
        <dbReference type="ARBA" id="ARBA00023602"/>
    </source>
</evidence>
<dbReference type="SMART" id="SM00028">
    <property type="entry name" value="TPR"/>
    <property type="match status" value="2"/>
</dbReference>
<keyword evidence="2" id="KW-0802">TPR repeat</keyword>
<dbReference type="PANTHER" id="PTHR46035">
    <property type="entry name" value="TETRATRICOPEPTIDE REPEAT PROTEIN 4"/>
    <property type="match status" value="1"/>
</dbReference>
<sequence length="366" mass="40159">MAVREYTADEVVQMLNRTPLFMTSLDESDGAGGENIELEALKALAYEGSRADVAANFREQGNENARVRRWGVARGFYEQALGALRQERREGELVDEEGNLRSVEEEEKRERVLEEACWVNKALCELELRNYRACNLACAATLRLNPTNVKAWFRSASACLALDKIPEAADACARGLEIDKANAALLALEKKINARAHYLGAQMSAQRAREEKKRRKGATLAAALGKRGIVTRVTDKAPDTQDAEVALEDEGDEDSLLKVPVIFLYPLEAQSDFVKGVGEDESLFGHLEYVLPVPWDGEGEYGLEGVECYAETAAGGLVKVGRKVTLGKLLGGGRVEVVDGLVTVFVVPAAKAKGWIEEFKRRKGRG</sequence>
<dbReference type="InterPro" id="IPR019734">
    <property type="entry name" value="TPR_rpt"/>
</dbReference>
<dbReference type="GO" id="GO:0030544">
    <property type="term" value="F:Hsp70 protein binding"/>
    <property type="evidence" value="ECO:0007669"/>
    <property type="project" value="TreeGrafter"/>
</dbReference>
<dbReference type="CDD" id="cd21381">
    <property type="entry name" value="CTWD_TTC4"/>
    <property type="match status" value="1"/>
</dbReference>
<comment type="similarity">
    <text evidence="3">Belongs to the TTC4 family.</text>
</comment>
<dbReference type="Pfam" id="PF18972">
    <property type="entry name" value="Wheel"/>
    <property type="match status" value="1"/>
</dbReference>
<feature type="domain" description="Cns1/TTC4 wheel" evidence="4">
    <location>
        <begin position="250"/>
        <end position="359"/>
    </location>
</feature>
<protein>
    <submittedName>
        <fullName evidence="5">TPR repeat protein-like protein</fullName>
    </submittedName>
</protein>
<dbReference type="InterPro" id="IPR011990">
    <property type="entry name" value="TPR-like_helical_dom_sf"/>
</dbReference>
<dbReference type="GO" id="GO:0005634">
    <property type="term" value="C:nucleus"/>
    <property type="evidence" value="ECO:0007669"/>
    <property type="project" value="TreeGrafter"/>
</dbReference>
<dbReference type="PANTHER" id="PTHR46035:SF1">
    <property type="entry name" value="TETRATRICOPEPTIDE REPEAT PROTEIN 4"/>
    <property type="match status" value="1"/>
</dbReference>
<evidence type="ECO:0000259" key="4">
    <source>
        <dbReference type="Pfam" id="PF18972"/>
    </source>
</evidence>
<dbReference type="GO" id="GO:0006457">
    <property type="term" value="P:protein folding"/>
    <property type="evidence" value="ECO:0007669"/>
    <property type="project" value="TreeGrafter"/>
</dbReference>
<proteinExistence type="inferred from homology"/>
<evidence type="ECO:0000256" key="1">
    <source>
        <dbReference type="ARBA" id="ARBA00022737"/>
    </source>
</evidence>
<gene>
    <name evidence="5" type="ORF">EJ06DRAFT_491132</name>
</gene>
<evidence type="ECO:0000313" key="5">
    <source>
        <dbReference type="EMBL" id="KAF2402593.1"/>
    </source>
</evidence>
<dbReference type="OrthoDB" id="420195at2759"/>
<evidence type="ECO:0000256" key="2">
    <source>
        <dbReference type="ARBA" id="ARBA00022803"/>
    </source>
</evidence>
<name>A0A6G1I2Q7_9PEZI</name>
<dbReference type="GO" id="GO:0005829">
    <property type="term" value="C:cytosol"/>
    <property type="evidence" value="ECO:0007669"/>
    <property type="project" value="TreeGrafter"/>
</dbReference>
<dbReference type="Gene3D" id="1.25.40.10">
    <property type="entry name" value="Tetratricopeptide repeat domain"/>
    <property type="match status" value="1"/>
</dbReference>
<dbReference type="Proteomes" id="UP000799640">
    <property type="component" value="Unassembled WGS sequence"/>
</dbReference>
<dbReference type="InterPro" id="IPR044059">
    <property type="entry name" value="Csn1/TTC4_wheel"/>
</dbReference>
<dbReference type="AlphaFoldDB" id="A0A6G1I2Q7"/>
<dbReference type="GO" id="GO:0051879">
    <property type="term" value="F:Hsp90 protein binding"/>
    <property type="evidence" value="ECO:0007669"/>
    <property type="project" value="InterPro"/>
</dbReference>
<keyword evidence="1" id="KW-0677">Repeat</keyword>
<organism evidence="5 6">
    <name type="scientific">Trichodelitschia bisporula</name>
    <dbReference type="NCBI Taxonomy" id="703511"/>
    <lineage>
        <taxon>Eukaryota</taxon>
        <taxon>Fungi</taxon>
        <taxon>Dikarya</taxon>
        <taxon>Ascomycota</taxon>
        <taxon>Pezizomycotina</taxon>
        <taxon>Dothideomycetes</taxon>
        <taxon>Dothideomycetes incertae sedis</taxon>
        <taxon>Phaeotrichales</taxon>
        <taxon>Phaeotrichaceae</taxon>
        <taxon>Trichodelitschia</taxon>
    </lineage>
</organism>
<accession>A0A6G1I2Q7</accession>
<dbReference type="EMBL" id="ML996691">
    <property type="protein sequence ID" value="KAF2402593.1"/>
    <property type="molecule type" value="Genomic_DNA"/>
</dbReference>